<dbReference type="WBParaSite" id="PTRK_0001474400.1">
    <property type="protein sequence ID" value="PTRK_0001474400.1"/>
    <property type="gene ID" value="PTRK_0001474400"/>
</dbReference>
<protein>
    <submittedName>
        <fullName evidence="3">Translation initiation factor IF-2-like</fullName>
    </submittedName>
</protein>
<evidence type="ECO:0000313" key="3">
    <source>
        <dbReference type="WBParaSite" id="PTRK_0001474400.1"/>
    </source>
</evidence>
<keyword evidence="2" id="KW-1185">Reference proteome</keyword>
<feature type="compositionally biased region" description="Low complexity" evidence="1">
    <location>
        <begin position="59"/>
        <end position="72"/>
    </location>
</feature>
<dbReference type="AlphaFoldDB" id="A0A0N5A082"/>
<dbReference type="Proteomes" id="UP000038045">
    <property type="component" value="Unplaced"/>
</dbReference>
<reference evidence="3" key="1">
    <citation type="submission" date="2017-02" db="UniProtKB">
        <authorList>
            <consortium name="WormBaseParasite"/>
        </authorList>
    </citation>
    <scope>IDENTIFICATION</scope>
</reference>
<feature type="compositionally biased region" description="Basic and acidic residues" evidence="1">
    <location>
        <begin position="104"/>
        <end position="113"/>
    </location>
</feature>
<evidence type="ECO:0000313" key="2">
    <source>
        <dbReference type="Proteomes" id="UP000038045"/>
    </source>
</evidence>
<evidence type="ECO:0000256" key="1">
    <source>
        <dbReference type="SAM" id="MobiDB-lite"/>
    </source>
</evidence>
<accession>A0A0N5A082</accession>
<feature type="compositionally biased region" description="Low complexity" evidence="1">
    <location>
        <begin position="177"/>
        <end position="193"/>
    </location>
</feature>
<name>A0A0N5A082_PARTI</name>
<sequence>MARARTIWVIAPLPSARPLPQPRLPRCARGAATGEPGRPAPERWRRPPAPPRPGRTARRWPAAHGPAAAAHGAADRGDQQTDADPDDRADLKPLLHPAGARRHILQDEGDRQRNPCSEAPARQVVPAQKQMHGQQNDEGEEPAHHHARPGDHGPAGRGGPQTAGRSGTPAAKPPPGRSGRASASPRRGSAWCR</sequence>
<organism evidence="2 3">
    <name type="scientific">Parastrongyloides trichosuri</name>
    <name type="common">Possum-specific nematode worm</name>
    <dbReference type="NCBI Taxonomy" id="131310"/>
    <lineage>
        <taxon>Eukaryota</taxon>
        <taxon>Metazoa</taxon>
        <taxon>Ecdysozoa</taxon>
        <taxon>Nematoda</taxon>
        <taxon>Chromadorea</taxon>
        <taxon>Rhabditida</taxon>
        <taxon>Tylenchina</taxon>
        <taxon>Panagrolaimomorpha</taxon>
        <taxon>Strongyloidoidea</taxon>
        <taxon>Strongyloididae</taxon>
        <taxon>Parastrongyloides</taxon>
    </lineage>
</organism>
<proteinExistence type="predicted"/>
<feature type="compositionally biased region" description="Basic and acidic residues" evidence="1">
    <location>
        <begin position="141"/>
        <end position="151"/>
    </location>
</feature>
<feature type="region of interest" description="Disordered" evidence="1">
    <location>
        <begin position="12"/>
        <end position="193"/>
    </location>
</feature>